<sequence>MRKMNCTLEYVNGHIEVYDGTGAFLFSADTKQEALEELEDAA</sequence>
<dbReference type="EMBL" id="BLYJ01000008">
    <property type="protein sequence ID" value="GFO87724.1"/>
    <property type="molecule type" value="Genomic_DNA"/>
</dbReference>
<comment type="caution">
    <text evidence="1">The sequence shown here is derived from an EMBL/GenBank/DDBJ whole genome shotgun (WGS) entry which is preliminary data.</text>
</comment>
<evidence type="ECO:0000313" key="1">
    <source>
        <dbReference type="EMBL" id="GFO87724.1"/>
    </source>
</evidence>
<evidence type="ECO:0000313" key="2">
    <source>
        <dbReference type="Proteomes" id="UP000620147"/>
    </source>
</evidence>
<gene>
    <name evidence="1" type="ORF">BUFA31_08880</name>
</gene>
<organism evidence="1 2">
    <name type="scientific">Butyricicoccus faecihominis</name>
    <dbReference type="NCBI Taxonomy" id="1712515"/>
    <lineage>
        <taxon>Bacteria</taxon>
        <taxon>Bacillati</taxon>
        <taxon>Bacillota</taxon>
        <taxon>Clostridia</taxon>
        <taxon>Eubacteriales</taxon>
        <taxon>Butyricicoccaceae</taxon>
        <taxon>Butyricicoccus</taxon>
    </lineage>
</organism>
<proteinExistence type="predicted"/>
<dbReference type="Proteomes" id="UP000620147">
    <property type="component" value="Unassembled WGS sequence"/>
</dbReference>
<reference evidence="1 2" key="1">
    <citation type="submission" date="2020-06" db="EMBL/GenBank/DDBJ databases">
        <title>Characterization of fructooligosaccharide metabolism and fructooligosaccharide-degrading enzymes in human commensal butyrate producers.</title>
        <authorList>
            <person name="Tanno H."/>
            <person name="Fujii T."/>
            <person name="Hirano K."/>
            <person name="Maeno S."/>
            <person name="Tonozuka T."/>
            <person name="Sakamoto M."/>
            <person name="Ohkuma M."/>
            <person name="Tochio T."/>
            <person name="Endo A."/>
        </authorList>
    </citation>
    <scope>NUCLEOTIDE SEQUENCE [LARGE SCALE GENOMIC DNA]</scope>
    <source>
        <strain evidence="1 2">JCM 31056</strain>
    </source>
</reference>
<accession>A0ABQ1DYB6</accession>
<protein>
    <submittedName>
        <fullName evidence="1">Uncharacterized protein</fullName>
    </submittedName>
</protein>
<keyword evidence="2" id="KW-1185">Reference proteome</keyword>
<name>A0ABQ1DYB6_9FIRM</name>